<evidence type="ECO:0000259" key="2">
    <source>
        <dbReference type="Pfam" id="PF00149"/>
    </source>
</evidence>
<dbReference type="InterPro" id="IPR029052">
    <property type="entry name" value="Metallo-depent_PP-like"/>
</dbReference>
<dbReference type="InterPro" id="IPR051693">
    <property type="entry name" value="UPF0046_metallophosphoest"/>
</dbReference>
<name>A0A814PF43_9BILA</name>
<dbReference type="Gene3D" id="3.60.21.10">
    <property type="match status" value="1"/>
</dbReference>
<dbReference type="PANTHER" id="PTHR12905:SF0">
    <property type="entry name" value="CALCINEURIN-LIKE PHOSPHOESTERASE DOMAIN-CONTAINING PROTEIN"/>
    <property type="match status" value="1"/>
</dbReference>
<dbReference type="PANTHER" id="PTHR12905">
    <property type="entry name" value="METALLOPHOSPHOESTERASE"/>
    <property type="match status" value="1"/>
</dbReference>
<comment type="caution">
    <text evidence="3">The sequence shown here is derived from an EMBL/GenBank/DDBJ whole genome shotgun (WGS) entry which is preliminary data.</text>
</comment>
<dbReference type="OrthoDB" id="630188at2759"/>
<dbReference type="EMBL" id="CAJNON010000209">
    <property type="protein sequence ID" value="CAF1104444.1"/>
    <property type="molecule type" value="Genomic_DNA"/>
</dbReference>
<feature type="domain" description="Calcineurin-like phosphoesterase" evidence="2">
    <location>
        <begin position="77"/>
        <end position="250"/>
    </location>
</feature>
<evidence type="ECO:0000313" key="4">
    <source>
        <dbReference type="Proteomes" id="UP000663891"/>
    </source>
</evidence>
<dbReference type="GO" id="GO:0016787">
    <property type="term" value="F:hydrolase activity"/>
    <property type="evidence" value="ECO:0007669"/>
    <property type="project" value="InterPro"/>
</dbReference>
<evidence type="ECO:0000256" key="1">
    <source>
        <dbReference type="ARBA" id="ARBA00007993"/>
    </source>
</evidence>
<organism evidence="3 4">
    <name type="scientific">Adineta steineri</name>
    <dbReference type="NCBI Taxonomy" id="433720"/>
    <lineage>
        <taxon>Eukaryota</taxon>
        <taxon>Metazoa</taxon>
        <taxon>Spiralia</taxon>
        <taxon>Gnathifera</taxon>
        <taxon>Rotifera</taxon>
        <taxon>Eurotatoria</taxon>
        <taxon>Bdelloidea</taxon>
        <taxon>Adinetida</taxon>
        <taxon>Adinetidae</taxon>
        <taxon>Adineta</taxon>
    </lineage>
</organism>
<reference evidence="3" key="1">
    <citation type="submission" date="2021-02" db="EMBL/GenBank/DDBJ databases">
        <authorList>
            <person name="Nowell W R."/>
        </authorList>
    </citation>
    <scope>NUCLEOTIDE SEQUENCE</scope>
</reference>
<dbReference type="AlphaFoldDB" id="A0A814PF43"/>
<sequence length="300" mass="34744">MFKRKTYGWCCWCSVPRVDDHPLAVVHHLTHHPRYKSQSEDALLNSFSTQGAGTEDNPFIVYRDRQLIGKENLKHLRLVCVSDTHNDIHKIRIPNGDVFIHCGDAVNYNTCSNDLRVFNEFVGTLPHRRKLFISGNHCVCLDSKRPDRSQKLLNNMIYLQDQVIDIEGVRIYGSPWKPKRGCFYRAEAFSYDSQDIRGDKWSNIPTDIDILLTHVPPYSIRDSYSGCPGLLDEVVTRVRPRIHLFGHMHKFYGASLYKSENNQIIEGDKFKSESNDILFVNLAIHQGRKLNEAVVIDYYY</sequence>
<dbReference type="Pfam" id="PF00149">
    <property type="entry name" value="Metallophos"/>
    <property type="match status" value="1"/>
</dbReference>
<accession>A0A814PF43</accession>
<dbReference type="CDD" id="cd07379">
    <property type="entry name" value="MPP_239FB"/>
    <property type="match status" value="1"/>
</dbReference>
<gene>
    <name evidence="3" type="ORF">VCS650_LOCUS20283</name>
</gene>
<proteinExistence type="inferred from homology"/>
<evidence type="ECO:0000313" key="3">
    <source>
        <dbReference type="EMBL" id="CAF1104444.1"/>
    </source>
</evidence>
<dbReference type="SUPFAM" id="SSF56300">
    <property type="entry name" value="Metallo-dependent phosphatases"/>
    <property type="match status" value="1"/>
</dbReference>
<dbReference type="Proteomes" id="UP000663891">
    <property type="component" value="Unassembled WGS sequence"/>
</dbReference>
<protein>
    <recommendedName>
        <fullName evidence="2">Calcineurin-like phosphoesterase domain-containing protein</fullName>
    </recommendedName>
</protein>
<dbReference type="InterPro" id="IPR004843">
    <property type="entry name" value="Calcineurin-like_PHP"/>
</dbReference>
<comment type="similarity">
    <text evidence="1">Belongs to the UPF0046 family.</text>
</comment>